<accession>A0A1E4RCC8</accession>
<reference evidence="3" key="1">
    <citation type="submission" date="2016-05" db="EMBL/GenBank/DDBJ databases">
        <title>Comparative genomics of biotechnologically important yeasts.</title>
        <authorList>
            <consortium name="DOE Joint Genome Institute"/>
            <person name="Riley R."/>
            <person name="Haridas S."/>
            <person name="Wolfe K.H."/>
            <person name="Lopes M.R."/>
            <person name="Hittinger C.T."/>
            <person name="Goker M."/>
            <person name="Salamov A."/>
            <person name="Wisecaver J."/>
            <person name="Long T.M."/>
            <person name="Aerts A.L."/>
            <person name="Barry K."/>
            <person name="Choi C."/>
            <person name="Clum A."/>
            <person name="Coughlan A.Y."/>
            <person name="Deshpande S."/>
            <person name="Douglass A.P."/>
            <person name="Hanson S.J."/>
            <person name="Klenk H.-P."/>
            <person name="Labutti K."/>
            <person name="Lapidus A."/>
            <person name="Lindquist E."/>
            <person name="Lipzen A."/>
            <person name="Meier-Kolthoff J.P."/>
            <person name="Ohm R.A."/>
            <person name="Otillar R.P."/>
            <person name="Pangilinan J."/>
            <person name="Peng Y."/>
            <person name="Rokas A."/>
            <person name="Rosa C.A."/>
            <person name="Scheuner C."/>
            <person name="Sibirny A.A."/>
            <person name="Slot J.C."/>
            <person name="Stielow J.B."/>
            <person name="Sun H."/>
            <person name="Kurtzman C.P."/>
            <person name="Blackwell M."/>
            <person name="Grigoriev I.V."/>
            <person name="Jeffries T.W."/>
        </authorList>
    </citation>
    <scope>NUCLEOTIDE SEQUENCE [LARGE SCALE GENOMIC DNA]</scope>
    <source>
        <strain evidence="3">NRRL Y-1933</strain>
    </source>
</reference>
<evidence type="ECO:0000313" key="2">
    <source>
        <dbReference type="EMBL" id="ODV64900.1"/>
    </source>
</evidence>
<sequence>MSSPTRRVLSPSKNHNISRTPLKLKKNSPFNTSSPIKIPKLNNSNILTPVKKNPAKKPRLGFTIFEDKPKPASAYSNTAKSPSPSKSNKTDHNDQENILQPKPLNLKQQSFPKRVPLKPLSTNEFPGFLKTIESDPALSRSIQLTEPYVPQNYKSTTSTNLHHFNSLPSFVTPPRKNLVHNDKFLFKSEFLDDKENDDDLLERHLIAKHKNLVRRHKRAMSVGKNDAKAPLVKKNTFSILSN</sequence>
<keyword evidence="3" id="KW-1185">Reference proteome</keyword>
<name>A0A1E4RCC8_9ASCO</name>
<organism evidence="2 3">
    <name type="scientific">Hyphopichia burtonii NRRL Y-1933</name>
    <dbReference type="NCBI Taxonomy" id="984485"/>
    <lineage>
        <taxon>Eukaryota</taxon>
        <taxon>Fungi</taxon>
        <taxon>Dikarya</taxon>
        <taxon>Ascomycota</taxon>
        <taxon>Saccharomycotina</taxon>
        <taxon>Pichiomycetes</taxon>
        <taxon>Debaryomycetaceae</taxon>
        <taxon>Hyphopichia</taxon>
    </lineage>
</organism>
<dbReference type="AlphaFoldDB" id="A0A1E4RCC8"/>
<feature type="compositionally biased region" description="Polar residues" evidence="1">
    <location>
        <begin position="28"/>
        <end position="47"/>
    </location>
</feature>
<dbReference type="GeneID" id="30997374"/>
<evidence type="ECO:0000313" key="3">
    <source>
        <dbReference type="Proteomes" id="UP000095085"/>
    </source>
</evidence>
<dbReference type="Proteomes" id="UP000095085">
    <property type="component" value="Unassembled WGS sequence"/>
</dbReference>
<dbReference type="EMBL" id="KV454546">
    <property type="protein sequence ID" value="ODV64900.1"/>
    <property type="molecule type" value="Genomic_DNA"/>
</dbReference>
<feature type="compositionally biased region" description="Polar residues" evidence="1">
    <location>
        <begin position="74"/>
        <end position="87"/>
    </location>
</feature>
<evidence type="ECO:0000256" key="1">
    <source>
        <dbReference type="SAM" id="MobiDB-lite"/>
    </source>
</evidence>
<feature type="region of interest" description="Disordered" evidence="1">
    <location>
        <begin position="1"/>
        <end position="108"/>
    </location>
</feature>
<protein>
    <submittedName>
        <fullName evidence="2">Uncharacterized protein</fullName>
    </submittedName>
</protein>
<proteinExistence type="predicted"/>
<feature type="compositionally biased region" description="Polar residues" evidence="1">
    <location>
        <begin position="1"/>
        <end position="19"/>
    </location>
</feature>
<gene>
    <name evidence="2" type="ORF">HYPBUDRAFT_168903</name>
</gene>
<dbReference type="RefSeq" id="XP_020073967.1">
    <property type="nucleotide sequence ID" value="XM_020222825.1"/>
</dbReference>
<dbReference type="OrthoDB" id="4022168at2759"/>